<sequence length="51" mass="5959">MPFQLRVLGMRRHRNLSSPPHHGGVQSSMPDRRAVHNRTLFWLNIDVIDIV</sequence>
<dbReference type="Proteomes" id="UP000828390">
    <property type="component" value="Unassembled WGS sequence"/>
</dbReference>
<accession>A0A9D4J5S8</accession>
<proteinExistence type="predicted"/>
<organism evidence="1 2">
    <name type="scientific">Dreissena polymorpha</name>
    <name type="common">Zebra mussel</name>
    <name type="synonym">Mytilus polymorpha</name>
    <dbReference type="NCBI Taxonomy" id="45954"/>
    <lineage>
        <taxon>Eukaryota</taxon>
        <taxon>Metazoa</taxon>
        <taxon>Spiralia</taxon>
        <taxon>Lophotrochozoa</taxon>
        <taxon>Mollusca</taxon>
        <taxon>Bivalvia</taxon>
        <taxon>Autobranchia</taxon>
        <taxon>Heteroconchia</taxon>
        <taxon>Euheterodonta</taxon>
        <taxon>Imparidentia</taxon>
        <taxon>Neoheterodontei</taxon>
        <taxon>Myida</taxon>
        <taxon>Dreissenoidea</taxon>
        <taxon>Dreissenidae</taxon>
        <taxon>Dreissena</taxon>
    </lineage>
</organism>
<comment type="caution">
    <text evidence="1">The sequence shown here is derived from an EMBL/GenBank/DDBJ whole genome shotgun (WGS) entry which is preliminary data.</text>
</comment>
<evidence type="ECO:0000313" key="1">
    <source>
        <dbReference type="EMBL" id="KAH3796668.1"/>
    </source>
</evidence>
<name>A0A9D4J5S8_DREPO</name>
<reference evidence="1" key="1">
    <citation type="journal article" date="2019" name="bioRxiv">
        <title>The Genome of the Zebra Mussel, Dreissena polymorpha: A Resource for Invasive Species Research.</title>
        <authorList>
            <person name="McCartney M.A."/>
            <person name="Auch B."/>
            <person name="Kono T."/>
            <person name="Mallez S."/>
            <person name="Zhang Y."/>
            <person name="Obille A."/>
            <person name="Becker A."/>
            <person name="Abrahante J.E."/>
            <person name="Garbe J."/>
            <person name="Badalamenti J.P."/>
            <person name="Herman A."/>
            <person name="Mangelson H."/>
            <person name="Liachko I."/>
            <person name="Sullivan S."/>
            <person name="Sone E.D."/>
            <person name="Koren S."/>
            <person name="Silverstein K.A.T."/>
            <person name="Beckman K.B."/>
            <person name="Gohl D.M."/>
        </authorList>
    </citation>
    <scope>NUCLEOTIDE SEQUENCE</scope>
    <source>
        <strain evidence="1">Duluth1</strain>
        <tissue evidence="1">Whole animal</tissue>
    </source>
</reference>
<reference evidence="1" key="2">
    <citation type="submission" date="2020-11" db="EMBL/GenBank/DDBJ databases">
        <authorList>
            <person name="McCartney M.A."/>
            <person name="Auch B."/>
            <person name="Kono T."/>
            <person name="Mallez S."/>
            <person name="Becker A."/>
            <person name="Gohl D.M."/>
            <person name="Silverstein K.A.T."/>
            <person name="Koren S."/>
            <person name="Bechman K.B."/>
            <person name="Herman A."/>
            <person name="Abrahante J.E."/>
            <person name="Garbe J."/>
        </authorList>
    </citation>
    <scope>NUCLEOTIDE SEQUENCE</scope>
    <source>
        <strain evidence="1">Duluth1</strain>
        <tissue evidence="1">Whole animal</tissue>
    </source>
</reference>
<protein>
    <submittedName>
        <fullName evidence="1">Uncharacterized protein</fullName>
    </submittedName>
</protein>
<evidence type="ECO:0000313" key="2">
    <source>
        <dbReference type="Proteomes" id="UP000828390"/>
    </source>
</evidence>
<dbReference type="EMBL" id="JAIWYP010000007">
    <property type="protein sequence ID" value="KAH3796668.1"/>
    <property type="molecule type" value="Genomic_DNA"/>
</dbReference>
<dbReference type="AlphaFoldDB" id="A0A9D4J5S8"/>
<gene>
    <name evidence="1" type="ORF">DPMN_150237</name>
</gene>
<keyword evidence="2" id="KW-1185">Reference proteome</keyword>